<evidence type="ECO:0000313" key="1">
    <source>
        <dbReference type="EMBL" id="JAD25308.1"/>
    </source>
</evidence>
<reference evidence="1" key="2">
    <citation type="journal article" date="2015" name="Data Brief">
        <title>Shoot transcriptome of the giant reed, Arundo donax.</title>
        <authorList>
            <person name="Barrero R.A."/>
            <person name="Guerrero F.D."/>
            <person name="Moolhuijzen P."/>
            <person name="Goolsby J.A."/>
            <person name="Tidwell J."/>
            <person name="Bellgard S.E."/>
            <person name="Bellgard M.I."/>
        </authorList>
    </citation>
    <scope>NUCLEOTIDE SEQUENCE</scope>
    <source>
        <tissue evidence="1">Shoot tissue taken approximately 20 cm above the soil surface</tissue>
    </source>
</reference>
<organism evidence="1">
    <name type="scientific">Arundo donax</name>
    <name type="common">Giant reed</name>
    <name type="synonym">Donax arundinaceus</name>
    <dbReference type="NCBI Taxonomy" id="35708"/>
    <lineage>
        <taxon>Eukaryota</taxon>
        <taxon>Viridiplantae</taxon>
        <taxon>Streptophyta</taxon>
        <taxon>Embryophyta</taxon>
        <taxon>Tracheophyta</taxon>
        <taxon>Spermatophyta</taxon>
        <taxon>Magnoliopsida</taxon>
        <taxon>Liliopsida</taxon>
        <taxon>Poales</taxon>
        <taxon>Poaceae</taxon>
        <taxon>PACMAD clade</taxon>
        <taxon>Arundinoideae</taxon>
        <taxon>Arundineae</taxon>
        <taxon>Arundo</taxon>
    </lineage>
</organism>
<proteinExistence type="predicted"/>
<sequence>MVPFLKKSILQFCVVQYFNLFTWNLKGVRDMVQFFFSSFSKTISITLRHAQNVNVVAL</sequence>
<name>A0A0A8YII7_ARUDO</name>
<dbReference type="AlphaFoldDB" id="A0A0A8YII7"/>
<protein>
    <submittedName>
        <fullName evidence="1">Uncharacterized protein</fullName>
    </submittedName>
</protein>
<dbReference type="EMBL" id="GBRH01272587">
    <property type="protein sequence ID" value="JAD25308.1"/>
    <property type="molecule type" value="Transcribed_RNA"/>
</dbReference>
<reference evidence="1" key="1">
    <citation type="submission" date="2014-09" db="EMBL/GenBank/DDBJ databases">
        <authorList>
            <person name="Magalhaes I.L.F."/>
            <person name="Oliveira U."/>
            <person name="Santos F.R."/>
            <person name="Vidigal T.H.D.A."/>
            <person name="Brescovit A.D."/>
            <person name="Santos A.J."/>
        </authorList>
    </citation>
    <scope>NUCLEOTIDE SEQUENCE</scope>
    <source>
        <tissue evidence="1">Shoot tissue taken approximately 20 cm above the soil surface</tissue>
    </source>
</reference>
<accession>A0A0A8YII7</accession>